<feature type="compositionally biased region" description="Basic and acidic residues" evidence="1">
    <location>
        <begin position="750"/>
        <end position="763"/>
    </location>
</feature>
<evidence type="ECO:0000313" key="3">
    <source>
        <dbReference type="Proteomes" id="UP001497444"/>
    </source>
</evidence>
<keyword evidence="3" id="KW-1185">Reference proteome</keyword>
<sequence>MENWLQAGVLQSSLAKAELLAANKEGVQEVDVGQVLEIAKEECQFPELGLIWVDTLEPDDNGIQLCKDDDCVDPQAVGYAVVEASAGGHICCLRKLREIQAAEHGSSFLTGRFTAYAFMKAVEKGQTSAVLELLKPVGSASLDLLGYAIATKYRSDHYPFVNEPLNSKMENSEWMRRLSSVPSLLPKALPTFHPITHQWELGLKGPSSKQGAVHEEPVLAAIRATYSSNFLWRAALVAASNNQPEPFQVLMKELEKDAIYQAETNFYDSSVEGRKIIAAKMRIDNLMYALVEELCVIQFHDSILHLLWSHIQCGSSHSPAPAASRPHPNAKGTHCVAKAENGLWEVKVEVPLLLMPLEHSYVEEDASKHRKQLAFLFSQRADVNIQLVAAVVKLPNCVEVTVGINHVRYKIANSIWDEQQLGHFPCFFSLSVTPQTTEGAACTMTNSSSNIGFKVGAGERIQAATNITAFSKGLTLGIGASAGKTMSSTMKSDPWRFEQLPVNDDRGGSYVWSLQFIKGLEFNRLNPMRMAEVSRLRKFGRRVPVHPLAELPFTSEGGINFTSVSHADTLMWRLPTSMDGKELRWTITGEFHSTFTTTRFWETRMAVFSGIIQEKLVALEVKEKDKDKKKKGEDGDSDEKKKKKEKKGKDEDDETVKEDETKVKKKDKDKKKSKEGDDDSIGDDGEEKKKKKEKKGSKNVDDETMDEEETVKKKDKDKKSKEEEESVGDGEEKKKKKKKNVDDESVNEDATVKKKEKDKKSKEEDETTGAIEEKNEKIKGKDLDDGMRFYEEEKVKAKDKKGEGIMDNEGDWDEQRSFKKEETKTKGEAEDNQVQELLRKMENMKKLTAKSQDNREIVNLGRTTEVRLRYPPGHPLRYAK</sequence>
<dbReference type="PANTHER" id="PTHR31439">
    <property type="entry name" value="EXPRESSED PROTEIN"/>
    <property type="match status" value="1"/>
</dbReference>
<feature type="compositionally biased region" description="Basic and acidic residues" evidence="1">
    <location>
        <begin position="710"/>
        <end position="722"/>
    </location>
</feature>
<dbReference type="Proteomes" id="UP001497444">
    <property type="component" value="Chromosome 3"/>
</dbReference>
<evidence type="ECO:0000313" key="2">
    <source>
        <dbReference type="EMBL" id="CAK9270957.1"/>
    </source>
</evidence>
<organism evidence="2 3">
    <name type="scientific">Sphagnum jensenii</name>
    <dbReference type="NCBI Taxonomy" id="128206"/>
    <lineage>
        <taxon>Eukaryota</taxon>
        <taxon>Viridiplantae</taxon>
        <taxon>Streptophyta</taxon>
        <taxon>Embryophyta</taxon>
        <taxon>Bryophyta</taxon>
        <taxon>Sphagnophytina</taxon>
        <taxon>Sphagnopsida</taxon>
        <taxon>Sphagnales</taxon>
        <taxon>Sphagnaceae</taxon>
        <taxon>Sphagnum</taxon>
    </lineage>
</organism>
<evidence type="ECO:0000256" key="1">
    <source>
        <dbReference type="SAM" id="MobiDB-lite"/>
    </source>
</evidence>
<gene>
    <name evidence="2" type="ORF">CSSPJE1EN1_LOCUS16435</name>
</gene>
<dbReference type="PANTHER" id="PTHR31439:SF4">
    <property type="entry name" value="NEURONAL PAS DOMAIN PROTEIN"/>
    <property type="match status" value="1"/>
</dbReference>
<protein>
    <submittedName>
        <fullName evidence="2">Uncharacterized protein</fullName>
    </submittedName>
</protein>
<reference evidence="2" key="1">
    <citation type="submission" date="2024-02" db="EMBL/GenBank/DDBJ databases">
        <authorList>
            <consortium name="ELIXIR-Norway"/>
            <consortium name="Elixir Norway"/>
        </authorList>
    </citation>
    <scope>NUCLEOTIDE SEQUENCE</scope>
</reference>
<feature type="compositionally biased region" description="Basic and acidic residues" evidence="1">
    <location>
        <begin position="813"/>
        <end position="829"/>
    </location>
</feature>
<proteinExistence type="predicted"/>
<feature type="compositionally biased region" description="Acidic residues" evidence="1">
    <location>
        <begin position="676"/>
        <end position="685"/>
    </location>
</feature>
<feature type="region of interest" description="Disordered" evidence="1">
    <location>
        <begin position="624"/>
        <end position="833"/>
    </location>
</feature>
<feature type="compositionally biased region" description="Basic and acidic residues" evidence="1">
    <location>
        <begin position="624"/>
        <end position="640"/>
    </location>
</feature>
<feature type="compositionally biased region" description="Basic and acidic residues" evidence="1">
    <location>
        <begin position="771"/>
        <end position="804"/>
    </location>
</feature>
<accession>A0ABP0X039</accession>
<name>A0ABP0X039_9BRYO</name>
<dbReference type="EMBL" id="OZ020098">
    <property type="protein sequence ID" value="CAK9270957.1"/>
    <property type="molecule type" value="Genomic_DNA"/>
</dbReference>